<accession>A0A0A9CJ54</accession>
<dbReference type="AlphaFoldDB" id="A0A0A9CJ54"/>
<evidence type="ECO:0000256" key="1">
    <source>
        <dbReference type="SAM" id="MobiDB-lite"/>
    </source>
</evidence>
<feature type="region of interest" description="Disordered" evidence="1">
    <location>
        <begin position="1"/>
        <end position="25"/>
    </location>
</feature>
<dbReference type="EMBL" id="GBRH01226353">
    <property type="protein sequence ID" value="JAD71542.1"/>
    <property type="molecule type" value="Transcribed_RNA"/>
</dbReference>
<sequence length="53" mass="6138">MPNAYQPRSSKARSHLQKRDCSEVRTRNTDVATTGHLLALTILENYQCVRFFL</sequence>
<organism evidence="2">
    <name type="scientific">Arundo donax</name>
    <name type="common">Giant reed</name>
    <name type="synonym">Donax arundinaceus</name>
    <dbReference type="NCBI Taxonomy" id="35708"/>
    <lineage>
        <taxon>Eukaryota</taxon>
        <taxon>Viridiplantae</taxon>
        <taxon>Streptophyta</taxon>
        <taxon>Embryophyta</taxon>
        <taxon>Tracheophyta</taxon>
        <taxon>Spermatophyta</taxon>
        <taxon>Magnoliopsida</taxon>
        <taxon>Liliopsida</taxon>
        <taxon>Poales</taxon>
        <taxon>Poaceae</taxon>
        <taxon>PACMAD clade</taxon>
        <taxon>Arundinoideae</taxon>
        <taxon>Arundineae</taxon>
        <taxon>Arundo</taxon>
    </lineage>
</organism>
<proteinExistence type="predicted"/>
<evidence type="ECO:0000313" key="2">
    <source>
        <dbReference type="EMBL" id="JAD71542.1"/>
    </source>
</evidence>
<reference evidence="2" key="2">
    <citation type="journal article" date="2015" name="Data Brief">
        <title>Shoot transcriptome of the giant reed, Arundo donax.</title>
        <authorList>
            <person name="Barrero R.A."/>
            <person name="Guerrero F.D."/>
            <person name="Moolhuijzen P."/>
            <person name="Goolsby J.A."/>
            <person name="Tidwell J."/>
            <person name="Bellgard S.E."/>
            <person name="Bellgard M.I."/>
        </authorList>
    </citation>
    <scope>NUCLEOTIDE SEQUENCE</scope>
    <source>
        <tissue evidence="2">Shoot tissue taken approximately 20 cm above the soil surface</tissue>
    </source>
</reference>
<reference evidence="2" key="1">
    <citation type="submission" date="2014-09" db="EMBL/GenBank/DDBJ databases">
        <authorList>
            <person name="Magalhaes I.L.F."/>
            <person name="Oliveira U."/>
            <person name="Santos F.R."/>
            <person name="Vidigal T.H.D.A."/>
            <person name="Brescovit A.D."/>
            <person name="Santos A.J."/>
        </authorList>
    </citation>
    <scope>NUCLEOTIDE SEQUENCE</scope>
    <source>
        <tissue evidence="2">Shoot tissue taken approximately 20 cm above the soil surface</tissue>
    </source>
</reference>
<name>A0A0A9CJ54_ARUDO</name>
<protein>
    <submittedName>
        <fullName evidence="2">Uncharacterized protein</fullName>
    </submittedName>
</protein>